<feature type="compositionally biased region" description="Polar residues" evidence="1">
    <location>
        <begin position="743"/>
        <end position="757"/>
    </location>
</feature>
<dbReference type="VEuPathDB" id="FungiDB:PSHT_10461"/>
<feature type="compositionally biased region" description="Low complexity" evidence="1">
    <location>
        <begin position="628"/>
        <end position="651"/>
    </location>
</feature>
<sequence>MRAELMSTISTQKMYFSRGPKPEARAEFEIYLRAHHAQWKLCKHQELRMHPYPPDDSAMIKLGYSVGQAHIIFTQRSFGGDLIVNRIQQSDLTELNSCPSFRSPSAAHPFRQPVLFHCFRHHTANRPHRYDTANCPIRYEASPVSLPSSPIQTLFIETAKIDVLDNKDSQLIGSKSIVIRQDSVSGVKFSAFSCQSAVMHQPGDEFDLNELVPPSFPRRAAGQYPSYTTYYQAPGAPYPTGSLLSPTHSVVPNYQNTSNSGMTVYNGSPNYHGSPGGPLPLAYLPSYNGSPARPQPQLNLGSPQPPLAHPAIPSSHRPPGTGTTPAVCPQSLQVTAKGASRKSLNSSGPSSSLVSPLPVILDYLVYTKSKAFMLAEAKSTSPITVTSHKDWVKMEPESVITWDIVLGDLPWAEVQEQVIQKLDQSRPLLGARFHGAQGFTEFCAAVRQHPTWQSKLKIIMPHPAARAKQVQVVQEGNDNLTMSYGAEDDRLKLGLLQARLDLNPKADTSASLLGPLIERITAHIMEKYGSTTESMRIKDPAKPTWSFQYMAVAYPGMFISEPEQVYTRAEKAIRDTTSGQAVKHGGKGKGRRRNPTSGSDSESAPRPKFTPSGLSKSGRVLPPRLAPSSGESAARSARSAGRGAIKSPLPAAEEDELASSSSESVEIRAHQSARPMARAPSTTSTDIEFVPRAGASDSTDRSPAKKIARSPCVGIAHTISRLQFNQRRRPAASVSPQRKRGASQASSALESHSQSVVPSRESDSAEQEAPEDEPHCLRGSARDLPPLNAAGRALTIEQFLDHCNFAKEDHIPQGLIQITQVHHWDFFYREASVADLLYLGYPFPVATQLLRGAQWLATTHVELPNDDTPDEV</sequence>
<reference evidence="3" key="3">
    <citation type="journal article" date="2018" name="Mol. Plant Microbe Interact.">
        <title>Genome sequence resources for the wheat stripe rust pathogen (Puccinia striiformis f. sp. tritici) and the barley stripe rust pathogen (Puccinia striiformis f. sp. hordei).</title>
        <authorList>
            <person name="Xia C."/>
            <person name="Wang M."/>
            <person name="Yin C."/>
            <person name="Cornejo O.E."/>
            <person name="Hulbert S.H."/>
            <person name="Chen X."/>
        </authorList>
    </citation>
    <scope>NUCLEOTIDE SEQUENCE [LARGE SCALE GENOMIC DNA]</scope>
    <source>
        <strain evidence="3">93TX-2</strain>
    </source>
</reference>
<organism evidence="2 3">
    <name type="scientific">Puccinia striiformis</name>
    <dbReference type="NCBI Taxonomy" id="27350"/>
    <lineage>
        <taxon>Eukaryota</taxon>
        <taxon>Fungi</taxon>
        <taxon>Dikarya</taxon>
        <taxon>Basidiomycota</taxon>
        <taxon>Pucciniomycotina</taxon>
        <taxon>Pucciniomycetes</taxon>
        <taxon>Pucciniales</taxon>
        <taxon>Pucciniaceae</taxon>
        <taxon>Puccinia</taxon>
    </lineage>
</organism>
<feature type="compositionally biased region" description="Basic residues" evidence="1">
    <location>
        <begin position="584"/>
        <end position="594"/>
    </location>
</feature>
<accession>A0A2S4V9P9</accession>
<name>A0A2S4V9P9_9BASI</name>
<evidence type="ECO:0000313" key="3">
    <source>
        <dbReference type="Proteomes" id="UP000238274"/>
    </source>
</evidence>
<proteinExistence type="predicted"/>
<reference evidence="3" key="2">
    <citation type="journal article" date="2018" name="BMC Genomics">
        <title>Genomic insights into host adaptation between the wheat stripe rust pathogen (Puccinia striiformis f. sp. tritici) and the barley stripe rust pathogen (Puccinia striiformis f. sp. hordei).</title>
        <authorList>
            <person name="Xia C."/>
            <person name="Wang M."/>
            <person name="Yin C."/>
            <person name="Cornejo O.E."/>
            <person name="Hulbert S.H."/>
            <person name="Chen X."/>
        </authorList>
    </citation>
    <scope>NUCLEOTIDE SEQUENCE [LARGE SCALE GENOMIC DNA]</scope>
    <source>
        <strain evidence="3">93TX-2</strain>
    </source>
</reference>
<protein>
    <submittedName>
        <fullName evidence="2">Uncharacterized protein</fullName>
    </submittedName>
</protein>
<dbReference type="EMBL" id="PKSM01000161">
    <property type="protein sequence ID" value="POW06241.1"/>
    <property type="molecule type" value="Genomic_DNA"/>
</dbReference>
<feature type="region of interest" description="Disordered" evidence="1">
    <location>
        <begin position="286"/>
        <end position="328"/>
    </location>
</feature>
<evidence type="ECO:0000256" key="1">
    <source>
        <dbReference type="SAM" id="MobiDB-lite"/>
    </source>
</evidence>
<keyword evidence="3" id="KW-1185">Reference proteome</keyword>
<gene>
    <name evidence="2" type="ORF">PSHT_10461</name>
</gene>
<reference evidence="2 3" key="1">
    <citation type="submission" date="2017-12" db="EMBL/GenBank/DDBJ databases">
        <title>Gene loss provides genomic basis for host adaptation in cereal stripe rust fungi.</title>
        <authorList>
            <person name="Xia C."/>
        </authorList>
    </citation>
    <scope>NUCLEOTIDE SEQUENCE [LARGE SCALE GENOMIC DNA]</scope>
    <source>
        <strain evidence="2 3">93TX-2</strain>
    </source>
</reference>
<dbReference type="AlphaFoldDB" id="A0A2S4V9P9"/>
<feature type="region of interest" description="Disordered" evidence="1">
    <location>
        <begin position="572"/>
        <end position="784"/>
    </location>
</feature>
<dbReference type="VEuPathDB" id="FungiDB:PSTT_07486"/>
<comment type="caution">
    <text evidence="2">The sequence shown here is derived from an EMBL/GenBank/DDBJ whole genome shotgun (WGS) entry which is preliminary data.</text>
</comment>
<evidence type="ECO:0000313" key="2">
    <source>
        <dbReference type="EMBL" id="POW06241.1"/>
    </source>
</evidence>
<dbReference type="Proteomes" id="UP000238274">
    <property type="component" value="Unassembled WGS sequence"/>
</dbReference>